<gene>
    <name evidence="4" type="ORF">AYBTSS11_LOCUS30420</name>
</gene>
<dbReference type="InterPro" id="IPR011990">
    <property type="entry name" value="TPR-like_helical_dom_sf"/>
</dbReference>
<dbReference type="PROSITE" id="PS51375">
    <property type="entry name" value="PPR"/>
    <property type="match status" value="1"/>
</dbReference>
<reference evidence="4" key="1">
    <citation type="submission" date="2023-10" db="EMBL/GenBank/DDBJ databases">
        <authorList>
            <person name="Domelevo Entfellner J.-B."/>
        </authorList>
    </citation>
    <scope>NUCLEOTIDE SEQUENCE</scope>
</reference>
<proteinExistence type="inferred from homology"/>
<evidence type="ECO:0000256" key="2">
    <source>
        <dbReference type="ARBA" id="ARBA00022737"/>
    </source>
</evidence>
<dbReference type="InterPro" id="IPR002885">
    <property type="entry name" value="PPR_rpt"/>
</dbReference>
<dbReference type="Gramene" id="rna-AYBTSS11_LOCUS30420">
    <property type="protein sequence ID" value="CAJ1978232.1"/>
    <property type="gene ID" value="gene-AYBTSS11_LOCUS30420"/>
</dbReference>
<evidence type="ECO:0008006" key="6">
    <source>
        <dbReference type="Google" id="ProtNLM"/>
    </source>
</evidence>
<protein>
    <recommendedName>
        <fullName evidence="6">Pentatricopeptide repeat-containing protein</fullName>
    </recommendedName>
</protein>
<dbReference type="PANTHER" id="PTHR46128">
    <property type="entry name" value="MITOCHONDRIAL GROUP I INTRON SPLICING FACTOR CCM1"/>
    <property type="match status" value="1"/>
</dbReference>
<evidence type="ECO:0000256" key="3">
    <source>
        <dbReference type="PROSITE-ProRule" id="PRU00708"/>
    </source>
</evidence>
<dbReference type="Gene3D" id="1.25.40.10">
    <property type="entry name" value="Tetratricopeptide repeat domain"/>
    <property type="match status" value="2"/>
</dbReference>
<evidence type="ECO:0000256" key="1">
    <source>
        <dbReference type="ARBA" id="ARBA00007626"/>
    </source>
</evidence>
<feature type="repeat" description="PPR" evidence="3">
    <location>
        <begin position="25"/>
        <end position="59"/>
    </location>
</feature>
<dbReference type="InterPro" id="IPR050872">
    <property type="entry name" value="PPR_P_subfamily"/>
</dbReference>
<dbReference type="AlphaFoldDB" id="A0AA86W4D7"/>
<organism evidence="4 5">
    <name type="scientific">Sphenostylis stenocarpa</name>
    <dbReference type="NCBI Taxonomy" id="92480"/>
    <lineage>
        <taxon>Eukaryota</taxon>
        <taxon>Viridiplantae</taxon>
        <taxon>Streptophyta</taxon>
        <taxon>Embryophyta</taxon>
        <taxon>Tracheophyta</taxon>
        <taxon>Spermatophyta</taxon>
        <taxon>Magnoliopsida</taxon>
        <taxon>eudicotyledons</taxon>
        <taxon>Gunneridae</taxon>
        <taxon>Pentapetalae</taxon>
        <taxon>rosids</taxon>
        <taxon>fabids</taxon>
        <taxon>Fabales</taxon>
        <taxon>Fabaceae</taxon>
        <taxon>Papilionoideae</taxon>
        <taxon>50 kb inversion clade</taxon>
        <taxon>NPAAA clade</taxon>
        <taxon>indigoferoid/millettioid clade</taxon>
        <taxon>Phaseoleae</taxon>
        <taxon>Sphenostylis</taxon>
    </lineage>
</organism>
<dbReference type="Pfam" id="PF13041">
    <property type="entry name" value="PPR_2"/>
    <property type="match status" value="1"/>
</dbReference>
<evidence type="ECO:0000313" key="5">
    <source>
        <dbReference type="Proteomes" id="UP001189624"/>
    </source>
</evidence>
<sequence length="166" mass="18997">MRPSKIRGLQWVLRKMDYSFNLHANTVMHNVVIRLCCKKGDIGTVEKLTREMSLNGLYPNLITYMAIIEGFYNAGRSEDAYFVLKVIELEEAKNLFKEILSSDVRPNTLASSLLLKELCMKDRVLDRFYLLEAIEIKGCLSSIDSDIYSIILIGLCQRSHLTEATK</sequence>
<name>A0AA86W4D7_9FABA</name>
<dbReference type="NCBIfam" id="TIGR00756">
    <property type="entry name" value="PPR"/>
    <property type="match status" value="1"/>
</dbReference>
<keyword evidence="2" id="KW-0677">Repeat</keyword>
<accession>A0AA86W4D7</accession>
<dbReference type="EMBL" id="OY731408">
    <property type="protein sequence ID" value="CAJ1978232.1"/>
    <property type="molecule type" value="Genomic_DNA"/>
</dbReference>
<dbReference type="PANTHER" id="PTHR46128:SF211">
    <property type="entry name" value="PENTACOTRIPEPTIDE-REPEAT REGION OF PRORP DOMAIN-CONTAINING PROTEIN"/>
    <property type="match status" value="1"/>
</dbReference>
<dbReference type="Proteomes" id="UP001189624">
    <property type="component" value="Chromosome 11"/>
</dbReference>
<comment type="similarity">
    <text evidence="1">Belongs to the PPR family. P subfamily.</text>
</comment>
<evidence type="ECO:0000313" key="4">
    <source>
        <dbReference type="EMBL" id="CAJ1978232.1"/>
    </source>
</evidence>
<keyword evidence="5" id="KW-1185">Reference proteome</keyword>